<reference evidence="1 2" key="1">
    <citation type="journal article" date="2008" name="Proc. Natl. Acad. Sci. U.S.A.">
        <title>Niche adaptation and genome expansion in the chlorophyll d-producing cyanobacterium Acaryochloris marina.</title>
        <authorList>
            <person name="Swingley W.D."/>
            <person name="Chen M."/>
            <person name="Cheung P.C."/>
            <person name="Conrad A.L."/>
            <person name="Dejesa L.C."/>
            <person name="Hao J."/>
            <person name="Honchak B.M."/>
            <person name="Karbach L.E."/>
            <person name="Kurdoglu A."/>
            <person name="Lahiri S."/>
            <person name="Mastrian S.D."/>
            <person name="Miyashita H."/>
            <person name="Page L."/>
            <person name="Ramakrishna P."/>
            <person name="Satoh S."/>
            <person name="Sattley W.M."/>
            <person name="Shimada Y."/>
            <person name="Taylor H.L."/>
            <person name="Tomo T."/>
            <person name="Tsuchiya T."/>
            <person name="Wang Z.T."/>
            <person name="Raymond J."/>
            <person name="Mimuro M."/>
            <person name="Blankenship R.E."/>
            <person name="Touchman J.W."/>
        </authorList>
    </citation>
    <scope>NUCLEOTIDE SEQUENCE [LARGE SCALE GENOMIC DNA]</scope>
    <source>
        <strain evidence="2">MBIC 11017</strain>
    </source>
</reference>
<dbReference type="AlphaFoldDB" id="B0C943"/>
<dbReference type="RefSeq" id="WP_012162102.1">
    <property type="nucleotide sequence ID" value="NC_009925.1"/>
</dbReference>
<organism evidence="1 2">
    <name type="scientific">Acaryochloris marina (strain MBIC 11017)</name>
    <dbReference type="NCBI Taxonomy" id="329726"/>
    <lineage>
        <taxon>Bacteria</taxon>
        <taxon>Bacillati</taxon>
        <taxon>Cyanobacteriota</taxon>
        <taxon>Cyanophyceae</taxon>
        <taxon>Acaryochloridales</taxon>
        <taxon>Acaryochloridaceae</taxon>
        <taxon>Acaryochloris</taxon>
    </lineage>
</organism>
<evidence type="ECO:0000313" key="1">
    <source>
        <dbReference type="EMBL" id="ABW26578.1"/>
    </source>
</evidence>
<sequence>MPGVGNLGVCIGKTVIGIKQQGAEQILGTDHLFEAACWDEVVLCLSMSGQKLDREAIWSHCRLSRQQSKSRNV</sequence>
<accession>B0C943</accession>
<gene>
    <name evidence="1" type="ordered locus">AM1_1554</name>
</gene>
<keyword evidence="2" id="KW-1185">Reference proteome</keyword>
<evidence type="ECO:0000313" key="2">
    <source>
        <dbReference type="Proteomes" id="UP000000268"/>
    </source>
</evidence>
<dbReference type="OrthoDB" id="9858077at2"/>
<protein>
    <submittedName>
        <fullName evidence="1">Uncharacterized protein</fullName>
    </submittedName>
</protein>
<dbReference type="HOGENOM" id="CLU_2695984_0_0_3"/>
<dbReference type="KEGG" id="amr:AM1_1554"/>
<name>B0C943_ACAM1</name>
<dbReference type="EMBL" id="CP000828">
    <property type="protein sequence ID" value="ABW26578.1"/>
    <property type="molecule type" value="Genomic_DNA"/>
</dbReference>
<proteinExistence type="predicted"/>
<dbReference type="Proteomes" id="UP000000268">
    <property type="component" value="Chromosome"/>
</dbReference>